<comment type="caution">
    <text evidence="2">The sequence shown here is derived from an EMBL/GenBank/DDBJ whole genome shotgun (WGS) entry which is preliminary data.</text>
</comment>
<name>A0ABU8N996_9PSEU</name>
<feature type="compositionally biased region" description="Low complexity" evidence="1">
    <location>
        <begin position="108"/>
        <end position="131"/>
    </location>
</feature>
<dbReference type="RefSeq" id="WP_337714709.1">
    <property type="nucleotide sequence ID" value="NZ_JBBEGL010000004.1"/>
</dbReference>
<keyword evidence="3" id="KW-1185">Reference proteome</keyword>
<evidence type="ECO:0000256" key="1">
    <source>
        <dbReference type="SAM" id="MobiDB-lite"/>
    </source>
</evidence>
<dbReference type="Proteomes" id="UP001370100">
    <property type="component" value="Unassembled WGS sequence"/>
</dbReference>
<feature type="region of interest" description="Disordered" evidence="1">
    <location>
        <begin position="97"/>
        <end position="160"/>
    </location>
</feature>
<reference evidence="2 3" key="1">
    <citation type="submission" date="2024-03" db="EMBL/GenBank/DDBJ databases">
        <title>Actinomycetospora sp. OC33-EN06, a novel actinomycete isolated from wild orchid (Aerides multiflora).</title>
        <authorList>
            <person name="Suriyachadkun C."/>
        </authorList>
    </citation>
    <scope>NUCLEOTIDE SEQUENCE [LARGE SCALE GENOMIC DNA]</scope>
    <source>
        <strain evidence="2 3">OC33-EN06</strain>
    </source>
</reference>
<gene>
    <name evidence="2" type="ORF">WCD41_17315</name>
</gene>
<sequence length="160" mass="15741">MDSVPPAHGPARPLDHPDALDQVLAGLGDGALDEPGVPTDDEEPAADLPEVVEAVSGRARDLHRLADRLSVDEGDETLSAVALLRAHAGAVGDLAEHLQAAGGEHGTADPAAAAPADPGTPAAPATTGADATRPDDADPAPDGAGGSRAHGSRGGPRHVG</sequence>
<feature type="compositionally biased region" description="Gly residues" evidence="1">
    <location>
        <begin position="143"/>
        <end position="154"/>
    </location>
</feature>
<proteinExistence type="predicted"/>
<evidence type="ECO:0000313" key="2">
    <source>
        <dbReference type="EMBL" id="MEJ2888226.1"/>
    </source>
</evidence>
<accession>A0ABU8N996</accession>
<feature type="region of interest" description="Disordered" evidence="1">
    <location>
        <begin position="26"/>
        <end position="47"/>
    </location>
</feature>
<protein>
    <submittedName>
        <fullName evidence="2">Uncharacterized protein</fullName>
    </submittedName>
</protein>
<evidence type="ECO:0000313" key="3">
    <source>
        <dbReference type="Proteomes" id="UP001370100"/>
    </source>
</evidence>
<organism evidence="2 3">
    <name type="scientific">Actinomycetospora aeridis</name>
    <dbReference type="NCBI Taxonomy" id="3129231"/>
    <lineage>
        <taxon>Bacteria</taxon>
        <taxon>Bacillati</taxon>
        <taxon>Actinomycetota</taxon>
        <taxon>Actinomycetes</taxon>
        <taxon>Pseudonocardiales</taxon>
        <taxon>Pseudonocardiaceae</taxon>
        <taxon>Actinomycetospora</taxon>
    </lineage>
</organism>
<dbReference type="EMBL" id="JBBEGL010000004">
    <property type="protein sequence ID" value="MEJ2888226.1"/>
    <property type="molecule type" value="Genomic_DNA"/>
</dbReference>